<dbReference type="SUPFAM" id="SSF47336">
    <property type="entry name" value="ACP-like"/>
    <property type="match status" value="1"/>
</dbReference>
<proteinExistence type="predicted"/>
<organism evidence="1 2">
    <name type="scientific">Streptomyces qinzhouensis</name>
    <dbReference type="NCBI Taxonomy" id="2599401"/>
    <lineage>
        <taxon>Bacteria</taxon>
        <taxon>Bacillati</taxon>
        <taxon>Actinomycetota</taxon>
        <taxon>Actinomycetes</taxon>
        <taxon>Kitasatosporales</taxon>
        <taxon>Streptomycetaceae</taxon>
        <taxon>Streptomyces</taxon>
    </lineage>
</organism>
<keyword evidence="2" id="KW-1185">Reference proteome</keyword>
<protein>
    <submittedName>
        <fullName evidence="1">Acyl carrier protein</fullName>
    </submittedName>
</protein>
<dbReference type="KEGG" id="sqz:FQU76_11650"/>
<dbReference type="InterPro" id="IPR036736">
    <property type="entry name" value="ACP-like_sf"/>
</dbReference>
<dbReference type="AlphaFoldDB" id="A0A5B8JAZ7"/>
<accession>A0A5B8JAZ7</accession>
<sequence>MSSDLRKVIVDALRDMHFEVASITDDTPLGDGGLELESLSIAELVMQLDNQGVAFSDEEMETLPGLTFGEFVAEAARRSAG</sequence>
<dbReference type="OrthoDB" id="3401807at2"/>
<evidence type="ECO:0000313" key="1">
    <source>
        <dbReference type="EMBL" id="QDY77061.1"/>
    </source>
</evidence>
<dbReference type="RefSeq" id="WP_146480347.1">
    <property type="nucleotide sequence ID" value="NZ_CP042266.1"/>
</dbReference>
<evidence type="ECO:0000313" key="2">
    <source>
        <dbReference type="Proteomes" id="UP000320580"/>
    </source>
</evidence>
<name>A0A5B8JAZ7_9ACTN</name>
<gene>
    <name evidence="1" type="ORF">FQU76_11650</name>
</gene>
<dbReference type="Proteomes" id="UP000320580">
    <property type="component" value="Chromosome"/>
</dbReference>
<dbReference type="EMBL" id="CP042266">
    <property type="protein sequence ID" value="QDY77061.1"/>
    <property type="molecule type" value="Genomic_DNA"/>
</dbReference>
<reference evidence="1 2" key="1">
    <citation type="submission" date="2019-07" db="EMBL/GenBank/DDBJ databases">
        <authorList>
            <person name="Zhu P."/>
        </authorList>
    </citation>
    <scope>NUCLEOTIDE SEQUENCE [LARGE SCALE GENOMIC DNA]</scope>
    <source>
        <strain evidence="1 2">SSL-25</strain>
    </source>
</reference>
<dbReference type="Gene3D" id="1.10.1200.10">
    <property type="entry name" value="ACP-like"/>
    <property type="match status" value="1"/>
</dbReference>